<name>A0A1S6IZZ2_9FIRM</name>
<evidence type="ECO:0000313" key="4">
    <source>
        <dbReference type="EMBL" id="AQS60346.1"/>
    </source>
</evidence>
<dbReference type="Pfam" id="PF13579">
    <property type="entry name" value="Glyco_trans_4_4"/>
    <property type="match status" value="1"/>
</dbReference>
<dbReference type="InterPro" id="IPR001296">
    <property type="entry name" value="Glyco_trans_1"/>
</dbReference>
<dbReference type="PANTHER" id="PTHR46401:SF2">
    <property type="entry name" value="GLYCOSYLTRANSFERASE WBBK-RELATED"/>
    <property type="match status" value="1"/>
</dbReference>
<dbReference type="GO" id="GO:0009103">
    <property type="term" value="P:lipopolysaccharide biosynthetic process"/>
    <property type="evidence" value="ECO:0007669"/>
    <property type="project" value="TreeGrafter"/>
</dbReference>
<evidence type="ECO:0008006" key="6">
    <source>
        <dbReference type="Google" id="ProtNLM"/>
    </source>
</evidence>
<dbReference type="InterPro" id="IPR028098">
    <property type="entry name" value="Glyco_trans_4-like_N"/>
</dbReference>
<dbReference type="STRING" id="1833852.B0537_15495"/>
<dbReference type="Proteomes" id="UP000189464">
    <property type="component" value="Chromosome"/>
</dbReference>
<dbReference type="OrthoDB" id="9811902at2"/>
<evidence type="ECO:0000256" key="1">
    <source>
        <dbReference type="ARBA" id="ARBA00022679"/>
    </source>
</evidence>
<feature type="domain" description="Glycosyltransferase subfamily 4-like N-terminal" evidence="3">
    <location>
        <begin position="22"/>
        <end position="206"/>
    </location>
</feature>
<dbReference type="CDD" id="cd03794">
    <property type="entry name" value="GT4_WbuB-like"/>
    <property type="match status" value="1"/>
</dbReference>
<feature type="domain" description="Glycosyl transferase family 1" evidence="2">
    <location>
        <begin position="221"/>
        <end position="390"/>
    </location>
</feature>
<gene>
    <name evidence="4" type="ORF">B0537_15495</name>
</gene>
<dbReference type="EMBL" id="CP019698">
    <property type="protein sequence ID" value="AQS60346.1"/>
    <property type="molecule type" value="Genomic_DNA"/>
</dbReference>
<proteinExistence type="predicted"/>
<evidence type="ECO:0000259" key="3">
    <source>
        <dbReference type="Pfam" id="PF13579"/>
    </source>
</evidence>
<dbReference type="SUPFAM" id="SSF53756">
    <property type="entry name" value="UDP-Glycosyltransferase/glycogen phosphorylase"/>
    <property type="match status" value="1"/>
</dbReference>
<accession>A0A1S6IZZ2</accession>
<dbReference type="Gene3D" id="3.40.50.2000">
    <property type="entry name" value="Glycogen Phosphorylase B"/>
    <property type="match status" value="2"/>
</dbReference>
<evidence type="ECO:0000259" key="2">
    <source>
        <dbReference type="Pfam" id="PF00534"/>
    </source>
</evidence>
<organism evidence="4 5">
    <name type="scientific">Desulforamulus ferrireducens</name>
    <dbReference type="NCBI Taxonomy" id="1833852"/>
    <lineage>
        <taxon>Bacteria</taxon>
        <taxon>Bacillati</taxon>
        <taxon>Bacillota</taxon>
        <taxon>Clostridia</taxon>
        <taxon>Eubacteriales</taxon>
        <taxon>Peptococcaceae</taxon>
        <taxon>Desulforamulus</taxon>
    </lineage>
</organism>
<dbReference type="RefSeq" id="WP_077715378.1">
    <property type="nucleotide sequence ID" value="NZ_CP019698.1"/>
</dbReference>
<dbReference type="PANTHER" id="PTHR46401">
    <property type="entry name" value="GLYCOSYLTRANSFERASE WBBK-RELATED"/>
    <property type="match status" value="1"/>
</dbReference>
<dbReference type="AlphaFoldDB" id="A0A1S6IZZ2"/>
<dbReference type="KEGG" id="dfg:B0537_15495"/>
<keyword evidence="5" id="KW-1185">Reference proteome</keyword>
<reference evidence="4 5" key="1">
    <citation type="journal article" date="2016" name="Int. J. Syst. Evol. Microbiol.">
        <title>Desulfotomaculum ferrireducens sp. nov., a moderately thermophilic sulfate-reducing and dissimilatory Fe(III)-reducing bacterium isolated from compost.</title>
        <authorList>
            <person name="Yang G."/>
            <person name="Guo J."/>
            <person name="Zhuang L."/>
            <person name="Yuan Y."/>
            <person name="Zhou S."/>
        </authorList>
    </citation>
    <scope>NUCLEOTIDE SEQUENCE [LARGE SCALE GENOMIC DNA]</scope>
    <source>
        <strain evidence="4 5">GSS09</strain>
    </source>
</reference>
<dbReference type="Pfam" id="PF00534">
    <property type="entry name" value="Glycos_transf_1"/>
    <property type="match status" value="1"/>
</dbReference>
<dbReference type="GO" id="GO:0016757">
    <property type="term" value="F:glycosyltransferase activity"/>
    <property type="evidence" value="ECO:0007669"/>
    <property type="project" value="InterPro"/>
</dbReference>
<evidence type="ECO:0000313" key="5">
    <source>
        <dbReference type="Proteomes" id="UP000189464"/>
    </source>
</evidence>
<sequence>MHKPVVWLINHYNVPPEYPASTRHYELAKELDAMGFSVVVWACSFVHVIKKYVVPEARKTFSLHIEQLPFAQWYWLWSSSYKLNNKYRIINMLLFSLHLFIRGLFVPKKPDIIIASSPHMFCPLAGLLLAKIRNTKYVLEVRDLWPDTLFDMKPGTGRITRAALLWMEKTLYRNSDVILGLTPGITRRLVEYKNVPAEKVSMIPNGIAQDTYPEVSQEEVETLKQSLGITNKFVIIYAGAHGPANALEQVIECAEIIKEYKDIVFLLVGDGQEREKLIFEVKRRKLENVLLIGPVHRKKLGTYIKSADLCLITLKDIPIFKTALPNKIFDYAYFNKPVLASVGGDLAQFITENKLGLSIEPENPKAMANKIILLYKEKSLLKKYCKDGYKLVINSFSRTKTARDLAQLLRKLI</sequence>
<keyword evidence="1" id="KW-0808">Transferase</keyword>
<protein>
    <recommendedName>
        <fullName evidence="6">Glycosyltransferase WbuB</fullName>
    </recommendedName>
</protein>